<dbReference type="InterPro" id="IPR036961">
    <property type="entry name" value="Kinesin_motor_dom_sf"/>
</dbReference>
<feature type="binding site" evidence="5">
    <location>
        <begin position="108"/>
        <end position="115"/>
    </location>
    <ligand>
        <name>ATP</name>
        <dbReference type="ChEBI" id="CHEBI:30616"/>
    </ligand>
</feature>
<dbReference type="PROSITE" id="PS00411">
    <property type="entry name" value="KINESIN_MOTOR_1"/>
    <property type="match status" value="1"/>
</dbReference>
<dbReference type="GO" id="GO:0005874">
    <property type="term" value="C:microtubule"/>
    <property type="evidence" value="ECO:0007669"/>
    <property type="project" value="UniProtKB-KW"/>
</dbReference>
<evidence type="ECO:0000259" key="8">
    <source>
        <dbReference type="PROSITE" id="PS50067"/>
    </source>
</evidence>
<feature type="domain" description="Kinesin motor" evidence="8">
    <location>
        <begin position="13"/>
        <end position="467"/>
    </location>
</feature>
<accession>B0CP33</accession>
<evidence type="ECO:0000256" key="2">
    <source>
        <dbReference type="ARBA" id="ARBA00022741"/>
    </source>
</evidence>
<dbReference type="GO" id="GO:0003777">
    <property type="term" value="F:microtubule motor activity"/>
    <property type="evidence" value="ECO:0007669"/>
    <property type="project" value="InterPro"/>
</dbReference>
<dbReference type="STRING" id="486041.B0CP33"/>
<evidence type="ECO:0000256" key="6">
    <source>
        <dbReference type="RuleBase" id="RU000394"/>
    </source>
</evidence>
<feature type="compositionally biased region" description="Acidic residues" evidence="7">
    <location>
        <begin position="722"/>
        <end position="737"/>
    </location>
</feature>
<feature type="compositionally biased region" description="Polar residues" evidence="7">
    <location>
        <begin position="30"/>
        <end position="44"/>
    </location>
</feature>
<evidence type="ECO:0000256" key="1">
    <source>
        <dbReference type="ARBA" id="ARBA00022701"/>
    </source>
</evidence>
<dbReference type="OrthoDB" id="123929at2759"/>
<dbReference type="GO" id="GO:0005871">
    <property type="term" value="C:kinesin complex"/>
    <property type="evidence" value="ECO:0007669"/>
    <property type="project" value="TreeGrafter"/>
</dbReference>
<dbReference type="FunCoup" id="B0CP33">
    <property type="interactions" value="150"/>
</dbReference>
<feature type="region of interest" description="Disordered" evidence="7">
    <location>
        <begin position="837"/>
        <end position="867"/>
    </location>
</feature>
<comment type="similarity">
    <text evidence="5 6">Belongs to the TRAFAC class myosin-kinesin ATPase superfamily. Kinesin family.</text>
</comment>
<keyword evidence="1 6" id="KW-0493">Microtubule</keyword>
<sequence>MKRSKGWFTMLIVRKAYLRIRPHLGEEESPSSPYLTPLSDTSVRMTDPQDPQHSRSRYRPSTVQPSSIYTFSHVFLPNTTQSDFFTKTTLPLVRDALQGQNGLLFTYGVTNSGKTYTVQGGTEEGTAGILPRTLDVIFNSIEGLHGDGKYRPVRLHGIEPSDPTDLKPPHVIPEPSLAQVLGSLDNPAEPEFDIDPTIVKVDRNYEYTIWISYAEVYNEKVYDLLASVKGESNNPEDSSFPRPLAGKPLLLSRQALPLRPSPASDGNDSDINGKYIAGLRQFRVHSAFQAKALVKLGQLHRRVFGTLANRESSRSHGMVIIKIVKGHRGEKDDPTSLQVSRLTLIDLAGSERTKHTHTTGDRLKEAGNINKSLMVLGQCMEVMRSNQRKIALSLSHEGTGKDGRVDTRDVKKGLALVPFRHSKLTEVLMDYFVGDARAVMIVNVNPYDTGYDENSHVMKFAALAREVYITPAPAPVRRVPTIGPGKLQGTKIKEVGPLTLKDPEIAPHTSRRKVTISIAGHGNGKKASEAILEVLEQDEPADGQDEANLSDDDPISPLIDALFDEVADLRMQLFEAEMRCAVIEAETREEVMHEMEERMRSIEQMYSRRLMTELEQNEMKTDAKIDMLHQSGLFGSPVKKSHLDVVDVGNSLSEEEQDVELSLIEYGPAEGSGDESDFSSRDSRSLSMSPLAGKQKKQNHPVKESIVEKRRFIPDPPMLPSDTEDAQLTETEGDDDLSIALTEVATSEVGEDESGDEYTSESGEDDWVPPSTLGNKTPKAKANVVSLLPEITNHVPKSLPKNLQASILAQQMDGLSLQASGPDDSVVIVPVKKFRARPESVNVDEDEDKDGEESQLPIVKKKKRQLGKNPVVTAEGIDMATYAVEKRVEKTAARMIRRLGGN</sequence>
<name>B0CP33_LACBS</name>
<dbReference type="PROSITE" id="PS50067">
    <property type="entry name" value="KINESIN_MOTOR_2"/>
    <property type="match status" value="1"/>
</dbReference>
<evidence type="ECO:0000256" key="7">
    <source>
        <dbReference type="SAM" id="MobiDB-lite"/>
    </source>
</evidence>
<keyword evidence="10" id="KW-1185">Reference proteome</keyword>
<dbReference type="InterPro" id="IPR027640">
    <property type="entry name" value="Kinesin-like_fam"/>
</dbReference>
<dbReference type="HOGENOM" id="CLU_001485_9_0_1"/>
<feature type="region of interest" description="Disordered" evidence="7">
    <location>
        <begin position="666"/>
        <end position="777"/>
    </location>
</feature>
<evidence type="ECO:0000256" key="3">
    <source>
        <dbReference type="ARBA" id="ARBA00022840"/>
    </source>
</evidence>
<dbReference type="InParanoid" id="B0CP33"/>
<dbReference type="PANTHER" id="PTHR24115">
    <property type="entry name" value="KINESIN-RELATED"/>
    <property type="match status" value="1"/>
</dbReference>
<reference evidence="9 10" key="1">
    <citation type="journal article" date="2008" name="Nature">
        <title>The genome of Laccaria bicolor provides insights into mycorrhizal symbiosis.</title>
        <authorList>
            <person name="Martin F."/>
            <person name="Aerts A."/>
            <person name="Ahren D."/>
            <person name="Brun A."/>
            <person name="Danchin E.G.J."/>
            <person name="Duchaussoy F."/>
            <person name="Gibon J."/>
            <person name="Kohler A."/>
            <person name="Lindquist E."/>
            <person name="Pereda V."/>
            <person name="Salamov A."/>
            <person name="Shapiro H.J."/>
            <person name="Wuyts J."/>
            <person name="Blaudez D."/>
            <person name="Buee M."/>
            <person name="Brokstein P."/>
            <person name="Canbaeck B."/>
            <person name="Cohen D."/>
            <person name="Courty P.E."/>
            <person name="Coutinho P.M."/>
            <person name="Delaruelle C."/>
            <person name="Detter J.C."/>
            <person name="Deveau A."/>
            <person name="DiFazio S."/>
            <person name="Duplessis S."/>
            <person name="Fraissinet-Tachet L."/>
            <person name="Lucic E."/>
            <person name="Frey-Klett P."/>
            <person name="Fourrey C."/>
            <person name="Feussner I."/>
            <person name="Gay G."/>
            <person name="Grimwood J."/>
            <person name="Hoegger P.J."/>
            <person name="Jain P."/>
            <person name="Kilaru S."/>
            <person name="Labbe J."/>
            <person name="Lin Y.C."/>
            <person name="Legue V."/>
            <person name="Le Tacon F."/>
            <person name="Marmeisse R."/>
            <person name="Melayah D."/>
            <person name="Montanini B."/>
            <person name="Muratet M."/>
            <person name="Nehls U."/>
            <person name="Niculita-Hirzel H."/>
            <person name="Oudot-Le Secq M.P."/>
            <person name="Peter M."/>
            <person name="Quesneville H."/>
            <person name="Rajashekar B."/>
            <person name="Reich M."/>
            <person name="Rouhier N."/>
            <person name="Schmutz J."/>
            <person name="Yin T."/>
            <person name="Chalot M."/>
            <person name="Henrissat B."/>
            <person name="Kuees U."/>
            <person name="Lucas S."/>
            <person name="Van de Peer Y."/>
            <person name="Podila G.K."/>
            <person name="Polle A."/>
            <person name="Pukkila P.J."/>
            <person name="Richardson P.M."/>
            <person name="Rouze P."/>
            <person name="Sanders I.R."/>
            <person name="Stajich J.E."/>
            <person name="Tunlid A."/>
            <person name="Tuskan G."/>
            <person name="Grigoriev I.V."/>
        </authorList>
    </citation>
    <scope>NUCLEOTIDE SEQUENCE [LARGE SCALE GENOMIC DNA]</scope>
    <source>
        <strain evidence="10">S238N-H82 / ATCC MYA-4686</strain>
    </source>
</reference>
<feature type="compositionally biased region" description="Acidic residues" evidence="7">
    <location>
        <begin position="842"/>
        <end position="853"/>
    </location>
</feature>
<dbReference type="GO" id="GO:0005634">
    <property type="term" value="C:nucleus"/>
    <property type="evidence" value="ECO:0007669"/>
    <property type="project" value="TreeGrafter"/>
</dbReference>
<dbReference type="Pfam" id="PF00225">
    <property type="entry name" value="Kinesin"/>
    <property type="match status" value="1"/>
</dbReference>
<dbReference type="InterPro" id="IPR001752">
    <property type="entry name" value="Kinesin_motor_dom"/>
</dbReference>
<organism evidence="10">
    <name type="scientific">Laccaria bicolor (strain S238N-H82 / ATCC MYA-4686)</name>
    <name type="common">Bicoloured deceiver</name>
    <name type="synonym">Laccaria laccata var. bicolor</name>
    <dbReference type="NCBI Taxonomy" id="486041"/>
    <lineage>
        <taxon>Eukaryota</taxon>
        <taxon>Fungi</taxon>
        <taxon>Dikarya</taxon>
        <taxon>Basidiomycota</taxon>
        <taxon>Agaricomycotina</taxon>
        <taxon>Agaricomycetes</taxon>
        <taxon>Agaricomycetidae</taxon>
        <taxon>Agaricales</taxon>
        <taxon>Agaricineae</taxon>
        <taxon>Hydnangiaceae</taxon>
        <taxon>Laccaria</taxon>
    </lineage>
</organism>
<feature type="compositionally biased region" description="Acidic residues" evidence="7">
    <location>
        <begin position="749"/>
        <end position="767"/>
    </location>
</feature>
<keyword evidence="3 5" id="KW-0067">ATP-binding</keyword>
<evidence type="ECO:0000313" key="9">
    <source>
        <dbReference type="EMBL" id="EDR15405.1"/>
    </source>
</evidence>
<dbReference type="PANTHER" id="PTHR24115:SF1008">
    <property type="entry name" value="KINESIN-LIKE PROTEIN SUBITO"/>
    <property type="match status" value="1"/>
</dbReference>
<evidence type="ECO:0000256" key="5">
    <source>
        <dbReference type="PROSITE-ProRule" id="PRU00283"/>
    </source>
</evidence>
<dbReference type="Gene3D" id="3.40.850.10">
    <property type="entry name" value="Kinesin motor domain"/>
    <property type="match status" value="1"/>
</dbReference>
<feature type="compositionally biased region" description="Basic and acidic residues" evidence="7">
    <location>
        <begin position="701"/>
        <end position="713"/>
    </location>
</feature>
<dbReference type="InterPro" id="IPR019821">
    <property type="entry name" value="Kinesin_motor_CS"/>
</dbReference>
<dbReference type="InterPro" id="IPR027417">
    <property type="entry name" value="P-loop_NTPase"/>
</dbReference>
<dbReference type="GO" id="GO:0016887">
    <property type="term" value="F:ATP hydrolysis activity"/>
    <property type="evidence" value="ECO:0007669"/>
    <property type="project" value="TreeGrafter"/>
</dbReference>
<dbReference type="KEGG" id="lbc:LACBIDRAFT_379819"/>
<keyword evidence="4 5" id="KW-0505">Motor protein</keyword>
<evidence type="ECO:0000256" key="4">
    <source>
        <dbReference type="ARBA" id="ARBA00023175"/>
    </source>
</evidence>
<dbReference type="Proteomes" id="UP000001194">
    <property type="component" value="Unassembled WGS sequence"/>
</dbReference>
<evidence type="ECO:0000313" key="10">
    <source>
        <dbReference type="Proteomes" id="UP000001194"/>
    </source>
</evidence>
<dbReference type="GO" id="GO:0008017">
    <property type="term" value="F:microtubule binding"/>
    <property type="evidence" value="ECO:0007669"/>
    <property type="project" value="InterPro"/>
</dbReference>
<dbReference type="EMBL" id="DS547091">
    <property type="protein sequence ID" value="EDR15405.1"/>
    <property type="molecule type" value="Genomic_DNA"/>
</dbReference>
<dbReference type="GeneID" id="6069286"/>
<dbReference type="GO" id="GO:0005524">
    <property type="term" value="F:ATP binding"/>
    <property type="evidence" value="ECO:0007669"/>
    <property type="project" value="UniProtKB-UniRule"/>
</dbReference>
<proteinExistence type="inferred from homology"/>
<gene>
    <name evidence="9" type="ORF">LACBIDRAFT_379819</name>
</gene>
<feature type="region of interest" description="Disordered" evidence="7">
    <location>
        <begin position="26"/>
        <end position="62"/>
    </location>
</feature>
<dbReference type="AlphaFoldDB" id="B0CP33"/>
<protein>
    <recommendedName>
        <fullName evidence="6">Kinesin-like protein</fullName>
    </recommendedName>
</protein>
<dbReference type="RefSeq" id="XP_001873613.1">
    <property type="nucleotide sequence ID" value="XM_001873578.1"/>
</dbReference>
<dbReference type="SMART" id="SM00129">
    <property type="entry name" value="KISc"/>
    <property type="match status" value="1"/>
</dbReference>
<dbReference type="GO" id="GO:0007018">
    <property type="term" value="P:microtubule-based movement"/>
    <property type="evidence" value="ECO:0007669"/>
    <property type="project" value="InterPro"/>
</dbReference>
<keyword evidence="2 5" id="KW-0547">Nucleotide-binding</keyword>
<dbReference type="PRINTS" id="PR00380">
    <property type="entry name" value="KINESINHEAVY"/>
</dbReference>
<dbReference type="SUPFAM" id="SSF52540">
    <property type="entry name" value="P-loop containing nucleoside triphosphate hydrolases"/>
    <property type="match status" value="1"/>
</dbReference>